<dbReference type="SMART" id="SM00900">
    <property type="entry name" value="FMN_bind"/>
    <property type="match status" value="1"/>
</dbReference>
<sequence length="210" mass="23072">MKTSMTKNGLILAGFALVTTFVVSLTFQGTKAKIAQQQQQELVKVLSQIIPDDNYDSPLYQHCVQVSSEQFLGTASTQRAFIASKNNEPVAMAIETTAPDGYSGDIHLIVGIDKQGKVLGVRTLSHQETPGLGDHIELRKSDWVESFKGRVLSGQKDPRWAVKKDGGSFDQFTGATITPRAYVKAVKNTLIYFQYHFDEIAASQISCEGQ</sequence>
<evidence type="ECO:0000313" key="9">
    <source>
        <dbReference type="Proteomes" id="UP001157439"/>
    </source>
</evidence>
<keyword evidence="6" id="KW-1278">Translocase</keyword>
<protein>
    <recommendedName>
        <fullName evidence="6">Ion-translocating oxidoreductase complex subunit G</fullName>
        <ecNumber evidence="6">7.-.-.-</ecNumber>
    </recommendedName>
    <alternativeName>
        <fullName evidence="6">Rnf electron transport complex subunit G</fullName>
    </alternativeName>
</protein>
<comment type="subunit">
    <text evidence="6">The complex is composed of six subunits: RnfA, RnfB, RnfC, RnfD, RnfE and RnfG.</text>
</comment>
<dbReference type="EMBL" id="BSPO01000003">
    <property type="protein sequence ID" value="GLS84426.1"/>
    <property type="molecule type" value="Genomic_DNA"/>
</dbReference>
<proteinExistence type="inferred from homology"/>
<evidence type="ECO:0000256" key="5">
    <source>
        <dbReference type="ARBA" id="ARBA00022982"/>
    </source>
</evidence>
<dbReference type="Proteomes" id="UP001157439">
    <property type="component" value="Unassembled WGS sequence"/>
</dbReference>
<dbReference type="HAMAP" id="MF_00479">
    <property type="entry name" value="RsxG_RnfG"/>
    <property type="match status" value="1"/>
</dbReference>
<keyword evidence="1 6" id="KW-0813">Transport</keyword>
<comment type="subcellular location">
    <subcellularLocation>
        <location evidence="6">Cell inner membrane</location>
        <topology evidence="6">Single-pass membrane protein</topology>
    </subcellularLocation>
</comment>
<keyword evidence="6" id="KW-0997">Cell inner membrane</keyword>
<dbReference type="NCBIfam" id="NF002519">
    <property type="entry name" value="PRK01908.1"/>
    <property type="match status" value="1"/>
</dbReference>
<gene>
    <name evidence="6 8" type="primary">rnfG</name>
    <name evidence="8" type="ORF">GCM10007894_24030</name>
</gene>
<evidence type="ECO:0000256" key="4">
    <source>
        <dbReference type="ARBA" id="ARBA00022643"/>
    </source>
</evidence>
<keyword evidence="6" id="KW-0812">Transmembrane</keyword>
<evidence type="ECO:0000256" key="2">
    <source>
        <dbReference type="ARBA" id="ARBA00022553"/>
    </source>
</evidence>
<keyword evidence="4 6" id="KW-0288">FMN</keyword>
<dbReference type="GO" id="GO:0009055">
    <property type="term" value="F:electron transfer activity"/>
    <property type="evidence" value="ECO:0007669"/>
    <property type="project" value="InterPro"/>
</dbReference>
<evidence type="ECO:0000256" key="3">
    <source>
        <dbReference type="ARBA" id="ARBA00022630"/>
    </source>
</evidence>
<dbReference type="PIRSF" id="PIRSF006091">
    <property type="entry name" value="E_trnsport_RnfG"/>
    <property type="match status" value="1"/>
</dbReference>
<keyword evidence="9" id="KW-1185">Reference proteome</keyword>
<feature type="modified residue" description="FMN phosphoryl threonine" evidence="6">
    <location>
        <position position="176"/>
    </location>
</feature>
<accession>A0AA37X013</accession>
<evidence type="ECO:0000259" key="7">
    <source>
        <dbReference type="SMART" id="SM00900"/>
    </source>
</evidence>
<keyword evidence="2 6" id="KW-0597">Phosphoprotein</keyword>
<keyword evidence="6" id="KW-1133">Transmembrane helix</keyword>
<comment type="caution">
    <text evidence="8">The sequence shown here is derived from an EMBL/GenBank/DDBJ whole genome shotgun (WGS) entry which is preliminary data.</text>
</comment>
<comment type="similarity">
    <text evidence="6">Belongs to the RnfG family.</text>
</comment>
<dbReference type="EC" id="7.-.-.-" evidence="6"/>
<dbReference type="GO" id="GO:0022900">
    <property type="term" value="P:electron transport chain"/>
    <property type="evidence" value="ECO:0007669"/>
    <property type="project" value="UniProtKB-UniRule"/>
</dbReference>
<dbReference type="PANTHER" id="PTHR36118">
    <property type="entry name" value="ION-TRANSLOCATING OXIDOREDUCTASE COMPLEX SUBUNIT G"/>
    <property type="match status" value="1"/>
</dbReference>
<evidence type="ECO:0000256" key="6">
    <source>
        <dbReference type="HAMAP-Rule" id="MF_00479"/>
    </source>
</evidence>
<dbReference type="InterPro" id="IPR010209">
    <property type="entry name" value="Ion_transpt_RnfG/RsxG"/>
</dbReference>
<keyword evidence="6" id="KW-1003">Cell membrane</keyword>
<dbReference type="RefSeq" id="WP_179287575.1">
    <property type="nucleotide sequence ID" value="NZ_BSPO01000003.1"/>
</dbReference>
<keyword evidence="3 6" id="KW-0285">Flavoprotein</keyword>
<reference evidence="8 9" key="1">
    <citation type="journal article" date="2014" name="Int. J. Syst. Evol. Microbiol.">
        <title>Complete genome sequence of Corynebacterium casei LMG S-19264T (=DSM 44701T), isolated from a smear-ripened cheese.</title>
        <authorList>
            <consortium name="US DOE Joint Genome Institute (JGI-PGF)"/>
            <person name="Walter F."/>
            <person name="Albersmeier A."/>
            <person name="Kalinowski J."/>
            <person name="Ruckert C."/>
        </authorList>
    </citation>
    <scope>NUCLEOTIDE SEQUENCE [LARGE SCALE GENOMIC DNA]</scope>
    <source>
        <strain evidence="8 9">NBRC 112785</strain>
    </source>
</reference>
<evidence type="ECO:0000256" key="1">
    <source>
        <dbReference type="ARBA" id="ARBA00022448"/>
    </source>
</evidence>
<keyword evidence="5 6" id="KW-0249">Electron transport</keyword>
<dbReference type="AlphaFoldDB" id="A0AA37X013"/>
<dbReference type="GO" id="GO:0005886">
    <property type="term" value="C:plasma membrane"/>
    <property type="evidence" value="ECO:0007669"/>
    <property type="project" value="UniProtKB-SubCell"/>
</dbReference>
<dbReference type="InterPro" id="IPR007329">
    <property type="entry name" value="FMN-bd"/>
</dbReference>
<organism evidence="8 9">
    <name type="scientific">Paraferrimonas haliotis</name>
    <dbReference type="NCBI Taxonomy" id="2013866"/>
    <lineage>
        <taxon>Bacteria</taxon>
        <taxon>Pseudomonadati</taxon>
        <taxon>Pseudomonadota</taxon>
        <taxon>Gammaproteobacteria</taxon>
        <taxon>Alteromonadales</taxon>
        <taxon>Ferrimonadaceae</taxon>
        <taxon>Paraferrimonas</taxon>
    </lineage>
</organism>
<comment type="function">
    <text evidence="6">Part of a membrane-bound complex that couples electron transfer with translocation of ions across the membrane.</text>
</comment>
<dbReference type="GO" id="GO:0010181">
    <property type="term" value="F:FMN binding"/>
    <property type="evidence" value="ECO:0007669"/>
    <property type="project" value="InterPro"/>
</dbReference>
<comment type="cofactor">
    <cofactor evidence="6">
        <name>FMN</name>
        <dbReference type="ChEBI" id="CHEBI:58210"/>
    </cofactor>
</comment>
<keyword evidence="6" id="KW-0472">Membrane</keyword>
<dbReference type="PANTHER" id="PTHR36118:SF1">
    <property type="entry name" value="ION-TRANSLOCATING OXIDOREDUCTASE COMPLEX SUBUNIT G"/>
    <property type="match status" value="1"/>
</dbReference>
<dbReference type="NCBIfam" id="TIGR01947">
    <property type="entry name" value="rnfG"/>
    <property type="match status" value="1"/>
</dbReference>
<name>A0AA37X013_9GAMM</name>
<feature type="domain" description="FMN-binding" evidence="7">
    <location>
        <begin position="101"/>
        <end position="193"/>
    </location>
</feature>
<evidence type="ECO:0000313" key="8">
    <source>
        <dbReference type="EMBL" id="GLS84426.1"/>
    </source>
</evidence>
<dbReference type="Pfam" id="PF04205">
    <property type="entry name" value="FMN_bind"/>
    <property type="match status" value="1"/>
</dbReference>